<name>A0A8K0E8F8_BRALA</name>
<evidence type="ECO:0000256" key="2">
    <source>
        <dbReference type="ARBA" id="ARBA00022691"/>
    </source>
</evidence>
<dbReference type="GO" id="GO:0008168">
    <property type="term" value="F:methyltransferase activity"/>
    <property type="evidence" value="ECO:0007669"/>
    <property type="project" value="UniProtKB-KW"/>
</dbReference>
<dbReference type="InterPro" id="IPR019410">
    <property type="entry name" value="Methyltransf_16"/>
</dbReference>
<organism evidence="3 4">
    <name type="scientific">Branchiostoma lanceolatum</name>
    <name type="common">Common lancelet</name>
    <name type="synonym">Amphioxus lanceolatum</name>
    <dbReference type="NCBI Taxonomy" id="7740"/>
    <lineage>
        <taxon>Eukaryota</taxon>
        <taxon>Metazoa</taxon>
        <taxon>Chordata</taxon>
        <taxon>Cephalochordata</taxon>
        <taxon>Leptocardii</taxon>
        <taxon>Amphioxiformes</taxon>
        <taxon>Branchiostomatidae</taxon>
        <taxon>Branchiostoma</taxon>
    </lineage>
</organism>
<dbReference type="OrthoDB" id="413520at2759"/>
<protein>
    <submittedName>
        <fullName evidence="3">METTL21A protein</fullName>
    </submittedName>
</protein>
<dbReference type="InterPro" id="IPR029063">
    <property type="entry name" value="SAM-dependent_MTases_sf"/>
</dbReference>
<dbReference type="Proteomes" id="UP000838412">
    <property type="component" value="Chromosome 13"/>
</dbReference>
<dbReference type="Pfam" id="PF10294">
    <property type="entry name" value="Methyltransf_16"/>
    <property type="match status" value="1"/>
</dbReference>
<dbReference type="SUPFAM" id="SSF53335">
    <property type="entry name" value="S-adenosyl-L-methionine-dependent methyltransferases"/>
    <property type="match status" value="1"/>
</dbReference>
<proteinExistence type="predicted"/>
<evidence type="ECO:0000256" key="1">
    <source>
        <dbReference type="ARBA" id="ARBA00022603"/>
    </source>
</evidence>
<evidence type="ECO:0000313" key="3">
    <source>
        <dbReference type="EMBL" id="CAH1243030.1"/>
    </source>
</evidence>
<dbReference type="GO" id="GO:0032259">
    <property type="term" value="P:methylation"/>
    <property type="evidence" value="ECO:0007669"/>
    <property type="project" value="UniProtKB-KW"/>
</dbReference>
<dbReference type="Gene3D" id="3.40.50.150">
    <property type="entry name" value="Vaccinia Virus protein VP39"/>
    <property type="match status" value="1"/>
</dbReference>
<reference evidence="3" key="1">
    <citation type="submission" date="2022-01" db="EMBL/GenBank/DDBJ databases">
        <authorList>
            <person name="Braso-Vives M."/>
        </authorList>
    </citation>
    <scope>NUCLEOTIDE SEQUENCE</scope>
</reference>
<keyword evidence="1" id="KW-0808">Transferase</keyword>
<dbReference type="GO" id="GO:0005829">
    <property type="term" value="C:cytosol"/>
    <property type="evidence" value="ECO:0007669"/>
    <property type="project" value="TreeGrafter"/>
</dbReference>
<sequence length="221" mass="25006">MSALRCDPNKKYVWRGCGIPQETFSFCGHDVVIQESIGGGGEAAIIWPAAIILGRYLEANKDKIVDRKVIELGAGTALTGIVASLLGAEVTITDTKEALECTSVNVHKNTKDVRHTPLVKQLRWGADLHLYPDSDHYDYILGADIVYIEDTFPDLLRTLRHLCDKDTVILLASKIRYERDERFFNMLRQEYDVRVIKEVKEDEVKIYKAILPRRDVAAMPC</sequence>
<gene>
    <name evidence="3" type="primary">METTL21A</name>
    <name evidence="3" type="ORF">BLAG_LOCUS6158</name>
</gene>
<accession>A0A8K0E8F8</accession>
<evidence type="ECO:0000313" key="4">
    <source>
        <dbReference type="Proteomes" id="UP000838412"/>
    </source>
</evidence>
<dbReference type="PANTHER" id="PTHR14614:SF109">
    <property type="entry name" value="RIBOSOMAL LYSINE N-METHYLTRANSFERASE 5"/>
    <property type="match status" value="1"/>
</dbReference>
<dbReference type="PANTHER" id="PTHR14614">
    <property type="entry name" value="HEPATOCELLULAR CARCINOMA-ASSOCIATED ANTIGEN"/>
    <property type="match status" value="1"/>
</dbReference>
<keyword evidence="2" id="KW-0949">S-adenosyl-L-methionine</keyword>
<dbReference type="GO" id="GO:0032991">
    <property type="term" value="C:protein-containing complex"/>
    <property type="evidence" value="ECO:0007669"/>
    <property type="project" value="TreeGrafter"/>
</dbReference>
<dbReference type="EMBL" id="OV696698">
    <property type="protein sequence ID" value="CAH1243030.1"/>
    <property type="molecule type" value="Genomic_DNA"/>
</dbReference>
<keyword evidence="1" id="KW-0489">Methyltransferase</keyword>
<dbReference type="AlphaFoldDB" id="A0A8K0E8F8"/>
<keyword evidence="4" id="KW-1185">Reference proteome</keyword>